<dbReference type="Proteomes" id="UP000298021">
    <property type="component" value="Unassembled WGS sequence"/>
</dbReference>
<dbReference type="EMBL" id="RKLY01000016">
    <property type="protein sequence ID" value="TGD22994.1"/>
    <property type="molecule type" value="Genomic_DNA"/>
</dbReference>
<sequence>MKSIFRFLVSAVVFLGGGFLILCFTMKDNTSELGQGINKINILVPEESRYVKIDNAHAKDEDGYGNYDYTLTSYDKKGNEHPIKFTGMGKLKQDHYLEITTKGTYVETYKETFKDKMPQIVADKID</sequence>
<dbReference type="SUPFAM" id="SSF159121">
    <property type="entry name" value="BC4932-like"/>
    <property type="match status" value="1"/>
</dbReference>
<proteinExistence type="predicted"/>
<dbReference type="InterPro" id="IPR006542">
    <property type="entry name" value="DUF1093"/>
</dbReference>
<name>A0A4Z0JLJ3_9LACO</name>
<dbReference type="Pfam" id="PF06486">
    <property type="entry name" value="DUF1093"/>
    <property type="match status" value="1"/>
</dbReference>
<dbReference type="InterPro" id="IPR036166">
    <property type="entry name" value="YxeA-like_sf"/>
</dbReference>
<dbReference type="AlphaFoldDB" id="A0A4Z0JLJ3"/>
<dbReference type="OrthoDB" id="2290026at2"/>
<accession>A0A4Z0JLJ3</accession>
<protein>
    <submittedName>
        <fullName evidence="1">YxeA family protein</fullName>
    </submittedName>
</protein>
<keyword evidence="2" id="KW-1185">Reference proteome</keyword>
<evidence type="ECO:0000313" key="1">
    <source>
        <dbReference type="EMBL" id="TGD22994.1"/>
    </source>
</evidence>
<reference evidence="1 2" key="1">
    <citation type="submission" date="2018-10" db="EMBL/GenBank/DDBJ databases">
        <title>Lactobacillus sp. R7 and Lactobacillus sp. R19 isolated from fermented mustard green product of Taiwan.</title>
        <authorList>
            <person name="Lin S.-T."/>
        </authorList>
    </citation>
    <scope>NUCLEOTIDE SEQUENCE [LARGE SCALE GENOMIC DNA]</scope>
    <source>
        <strain evidence="1 2">BCRC 81127</strain>
    </source>
</reference>
<gene>
    <name evidence="1" type="ORF">EGT49_07335</name>
</gene>
<dbReference type="RefSeq" id="WP_135372965.1">
    <property type="nucleotide sequence ID" value="NZ_RKLY01000016.1"/>
</dbReference>
<comment type="caution">
    <text evidence="1">The sequence shown here is derived from an EMBL/GenBank/DDBJ whole genome shotgun (WGS) entry which is preliminary data.</text>
</comment>
<dbReference type="NCBIfam" id="TIGR01655">
    <property type="entry name" value="yxeA_fam"/>
    <property type="match status" value="1"/>
</dbReference>
<dbReference type="PANTHER" id="PTHR36433">
    <property type="entry name" value="HYPOTHETICAL CYTOSOLIC PROTEIN"/>
    <property type="match status" value="1"/>
</dbReference>
<evidence type="ECO:0000313" key="2">
    <source>
        <dbReference type="Proteomes" id="UP000298021"/>
    </source>
</evidence>
<organism evidence="1 2">
    <name type="scientific">Companilactobacillus suantsaicola</name>
    <dbReference type="NCBI Taxonomy" id="2487723"/>
    <lineage>
        <taxon>Bacteria</taxon>
        <taxon>Bacillati</taxon>
        <taxon>Bacillota</taxon>
        <taxon>Bacilli</taxon>
        <taxon>Lactobacillales</taxon>
        <taxon>Lactobacillaceae</taxon>
        <taxon>Companilactobacillus</taxon>
    </lineage>
</organism>
<dbReference type="Gene3D" id="2.40.50.480">
    <property type="match status" value="1"/>
</dbReference>
<dbReference type="PANTHER" id="PTHR36433:SF2">
    <property type="entry name" value="YXEA FAMILY PROTEIN"/>
    <property type="match status" value="1"/>
</dbReference>